<dbReference type="InterPro" id="IPR028098">
    <property type="entry name" value="Glyco_trans_4-like_N"/>
</dbReference>
<dbReference type="OrthoDB" id="7847955at2"/>
<dbReference type="GO" id="GO:1901135">
    <property type="term" value="P:carbohydrate derivative metabolic process"/>
    <property type="evidence" value="ECO:0007669"/>
    <property type="project" value="UniProtKB-ARBA"/>
</dbReference>
<dbReference type="AlphaFoldDB" id="A0A498C1G9"/>
<keyword evidence="4" id="KW-1185">Reference proteome</keyword>
<sequence length="369" mass="41840">MTSRVIVSVLTPRQGYGPRSHGAIALDIHECHGRSKYGNHWVFGTEPGPWFEPEWFVQIKKRWPWQNHTEGQYAARMIPRLRSINPDLIEVHNSGTVAEFLAEKLDVPVVLFLHNDLAATSGYAHPRDRQRVADKVAGLFFVSDYLRGRFLENGVQARGLVRVVYNGVHWPETVPPEEGRKKQIVYVGRIHEEKGVFNLMDALPDVFARHPDWTATVIGPPSYRNMGRKNKRVRRFQGLLQRMQQRVRHFNFLPQEQVSIILQTSSVAVTPAVWCEPFGRTSVEAMANGVPLVSSRRGGLQEVLSDDCAIIIDPESPDSIRDGIERLIASSSLRREYGDSGRRRARDFSIENSVKSLDAARDDLFASIL</sequence>
<dbReference type="PANTHER" id="PTHR12526:SF638">
    <property type="entry name" value="SPORE COAT PROTEIN SA"/>
    <property type="match status" value="1"/>
</dbReference>
<dbReference type="Proteomes" id="UP000275461">
    <property type="component" value="Unassembled WGS sequence"/>
</dbReference>
<dbReference type="SUPFAM" id="SSF53756">
    <property type="entry name" value="UDP-Glycosyltransferase/glycogen phosphorylase"/>
    <property type="match status" value="1"/>
</dbReference>
<feature type="domain" description="Glycosyltransferase subfamily 4-like N-terminal" evidence="2">
    <location>
        <begin position="55"/>
        <end position="168"/>
    </location>
</feature>
<keyword evidence="3" id="KW-0808">Transferase</keyword>
<gene>
    <name evidence="3" type="ORF">DFR31_2304</name>
</gene>
<dbReference type="Pfam" id="PF00534">
    <property type="entry name" value="Glycos_transf_1"/>
    <property type="match status" value="1"/>
</dbReference>
<name>A0A498C1G9_9GAMM</name>
<reference evidence="3 4" key="1">
    <citation type="submission" date="2018-10" db="EMBL/GenBank/DDBJ databases">
        <title>Genomic Encyclopedia of Type Strains, Phase IV (KMG-IV): sequencing the most valuable type-strain genomes for metagenomic binning, comparative biology and taxonomic classification.</title>
        <authorList>
            <person name="Goeker M."/>
        </authorList>
    </citation>
    <scope>NUCLEOTIDE SEQUENCE [LARGE SCALE GENOMIC DNA]</scope>
    <source>
        <strain evidence="3 4">DSM 12769</strain>
    </source>
</reference>
<accession>A0A498C1G9</accession>
<dbReference type="CDD" id="cd03801">
    <property type="entry name" value="GT4_PimA-like"/>
    <property type="match status" value="1"/>
</dbReference>
<comment type="caution">
    <text evidence="3">The sequence shown here is derived from an EMBL/GenBank/DDBJ whole genome shotgun (WGS) entry which is preliminary data.</text>
</comment>
<proteinExistence type="predicted"/>
<dbReference type="Pfam" id="PF13439">
    <property type="entry name" value="Glyco_transf_4"/>
    <property type="match status" value="1"/>
</dbReference>
<dbReference type="GO" id="GO:0016757">
    <property type="term" value="F:glycosyltransferase activity"/>
    <property type="evidence" value="ECO:0007669"/>
    <property type="project" value="InterPro"/>
</dbReference>
<dbReference type="InterPro" id="IPR001296">
    <property type="entry name" value="Glyco_trans_1"/>
</dbReference>
<feature type="domain" description="Glycosyl transferase family 1" evidence="1">
    <location>
        <begin position="177"/>
        <end position="343"/>
    </location>
</feature>
<dbReference type="RefSeq" id="WP_121442828.1">
    <property type="nucleotide sequence ID" value="NZ_RCDA01000004.1"/>
</dbReference>
<evidence type="ECO:0000313" key="4">
    <source>
        <dbReference type="Proteomes" id="UP000275461"/>
    </source>
</evidence>
<organism evidence="3 4">
    <name type="scientific">Alkalispirillum mobile</name>
    <dbReference type="NCBI Taxonomy" id="85925"/>
    <lineage>
        <taxon>Bacteria</taxon>
        <taxon>Pseudomonadati</taxon>
        <taxon>Pseudomonadota</taxon>
        <taxon>Gammaproteobacteria</taxon>
        <taxon>Chromatiales</taxon>
        <taxon>Ectothiorhodospiraceae</taxon>
        <taxon>Alkalispirillum</taxon>
    </lineage>
</organism>
<dbReference type="PANTHER" id="PTHR12526">
    <property type="entry name" value="GLYCOSYLTRANSFERASE"/>
    <property type="match status" value="1"/>
</dbReference>
<evidence type="ECO:0000313" key="3">
    <source>
        <dbReference type="EMBL" id="RLK46990.1"/>
    </source>
</evidence>
<protein>
    <submittedName>
        <fullName evidence="3">Glycosyltransferase involved in cell wall biosynthesis</fullName>
    </submittedName>
</protein>
<dbReference type="EMBL" id="RCDA01000004">
    <property type="protein sequence ID" value="RLK46990.1"/>
    <property type="molecule type" value="Genomic_DNA"/>
</dbReference>
<evidence type="ECO:0000259" key="2">
    <source>
        <dbReference type="Pfam" id="PF13439"/>
    </source>
</evidence>
<dbReference type="Gene3D" id="3.40.50.2000">
    <property type="entry name" value="Glycogen Phosphorylase B"/>
    <property type="match status" value="2"/>
</dbReference>
<evidence type="ECO:0000259" key="1">
    <source>
        <dbReference type="Pfam" id="PF00534"/>
    </source>
</evidence>